<feature type="region of interest" description="Disordered" evidence="1">
    <location>
        <begin position="44"/>
        <end position="75"/>
    </location>
</feature>
<organism>
    <name type="scientific">Branchiostoma floridae</name>
    <name type="common">Florida lancelet</name>
    <name type="synonym">Amphioxus</name>
    <dbReference type="NCBI Taxonomy" id="7739"/>
    <lineage>
        <taxon>Eukaryota</taxon>
        <taxon>Metazoa</taxon>
        <taxon>Chordata</taxon>
        <taxon>Cephalochordata</taxon>
        <taxon>Leptocardii</taxon>
        <taxon>Amphioxiformes</taxon>
        <taxon>Branchiostomatidae</taxon>
        <taxon>Branchiostoma</taxon>
    </lineage>
</organism>
<feature type="compositionally biased region" description="Basic and acidic residues" evidence="1">
    <location>
        <begin position="101"/>
        <end position="115"/>
    </location>
</feature>
<gene>
    <name evidence="2" type="ORF">BRAFLDRAFT_105918</name>
</gene>
<dbReference type="AlphaFoldDB" id="C3ZZ82"/>
<evidence type="ECO:0000313" key="2">
    <source>
        <dbReference type="EMBL" id="EEN42142.1"/>
    </source>
</evidence>
<reference evidence="2" key="1">
    <citation type="journal article" date="2008" name="Nature">
        <title>The amphioxus genome and the evolution of the chordate karyotype.</title>
        <authorList>
            <consortium name="US DOE Joint Genome Institute (JGI-PGF)"/>
            <person name="Putnam N.H."/>
            <person name="Butts T."/>
            <person name="Ferrier D.E.K."/>
            <person name="Furlong R.F."/>
            <person name="Hellsten U."/>
            <person name="Kawashima T."/>
            <person name="Robinson-Rechavi M."/>
            <person name="Shoguchi E."/>
            <person name="Terry A."/>
            <person name="Yu J.-K."/>
            <person name="Benito-Gutierrez E.L."/>
            <person name="Dubchak I."/>
            <person name="Garcia-Fernandez J."/>
            <person name="Gibson-Brown J.J."/>
            <person name="Grigoriev I.V."/>
            <person name="Horton A.C."/>
            <person name="de Jong P.J."/>
            <person name="Jurka J."/>
            <person name="Kapitonov V.V."/>
            <person name="Kohara Y."/>
            <person name="Kuroki Y."/>
            <person name="Lindquist E."/>
            <person name="Lucas S."/>
            <person name="Osoegawa K."/>
            <person name="Pennacchio L.A."/>
            <person name="Salamov A.A."/>
            <person name="Satou Y."/>
            <person name="Sauka-Spengler T."/>
            <person name="Schmutz J."/>
            <person name="Shin-I T."/>
            <person name="Toyoda A."/>
            <person name="Bronner-Fraser M."/>
            <person name="Fujiyama A."/>
            <person name="Holland L.Z."/>
            <person name="Holland P.W.H."/>
            <person name="Satoh N."/>
            <person name="Rokhsar D.S."/>
        </authorList>
    </citation>
    <scope>NUCLEOTIDE SEQUENCE [LARGE SCALE GENOMIC DNA]</scope>
    <source>
        <strain evidence="2">S238N-H82</strain>
        <tissue evidence="2">Testes</tissue>
    </source>
</reference>
<dbReference type="EMBL" id="GG666744">
    <property type="protein sequence ID" value="EEN42142.1"/>
    <property type="molecule type" value="Genomic_DNA"/>
</dbReference>
<dbReference type="InParanoid" id="C3ZZ82"/>
<accession>C3ZZ82</accession>
<evidence type="ECO:0000256" key="1">
    <source>
        <dbReference type="SAM" id="MobiDB-lite"/>
    </source>
</evidence>
<name>C3ZZ82_BRAFL</name>
<sequence>MSSRRSSQFETGAAIVLMVNGITGSVRETTMNDLRLDYGLRVLEPGAERPDSGQGSDSGPPSPRLPPGAHGDIDEAISPLQLSHDSRLAVRSGTAPLTPWPEKDPEPGPHVRSDWRPGAWNWVGYAAGSRAQPAAGPQPQPLAIQAAELQAQPIEVQAADSRPYPMAGPKSSGLQKATGLRPGEMLVPTHGAPVYRTLLYGGTYTTGVGETRIGVNVSAVYRGAVPPPYTVTVRRDGGATGRLYKVWALFVQAVPIN</sequence>
<proteinExistence type="predicted"/>
<feature type="region of interest" description="Disordered" evidence="1">
    <location>
        <begin position="93"/>
        <end position="115"/>
    </location>
</feature>
<protein>
    <submittedName>
        <fullName evidence="2">Uncharacterized protein</fullName>
    </submittedName>
</protein>